<evidence type="ECO:0000256" key="9">
    <source>
        <dbReference type="ARBA" id="ARBA00031984"/>
    </source>
</evidence>
<dbReference type="AlphaFoldDB" id="A0AAD8CL79"/>
<dbReference type="EMBL" id="JAGXEW010000046">
    <property type="protein sequence ID" value="KAK1152615.1"/>
    <property type="molecule type" value="Genomic_DNA"/>
</dbReference>
<proteinExistence type="inferred from homology"/>
<evidence type="ECO:0000256" key="8">
    <source>
        <dbReference type="ARBA" id="ARBA00024848"/>
    </source>
</evidence>
<name>A0AAD8CL79_ACIOX</name>
<dbReference type="Proteomes" id="UP001230051">
    <property type="component" value="Unassembled WGS sequence"/>
</dbReference>
<dbReference type="InterPro" id="IPR009044">
    <property type="entry name" value="ssDNA-bd_transcriptional_reg"/>
</dbReference>
<feature type="region of interest" description="Disordered" evidence="10">
    <location>
        <begin position="1"/>
        <end position="75"/>
    </location>
</feature>
<evidence type="ECO:0000256" key="3">
    <source>
        <dbReference type="ARBA" id="ARBA00013386"/>
    </source>
</evidence>
<keyword evidence="5" id="KW-0238">DNA-binding</keyword>
<comment type="caution">
    <text evidence="12">The sequence shown here is derived from an EMBL/GenBank/DDBJ whole genome shotgun (WGS) entry which is preliminary data.</text>
</comment>
<dbReference type="Gene3D" id="2.30.31.10">
    <property type="entry name" value="Transcriptional Coactivator Pc4, Chain A"/>
    <property type="match status" value="1"/>
</dbReference>
<keyword evidence="13" id="KW-1185">Reference proteome</keyword>
<dbReference type="GO" id="GO:0060261">
    <property type="term" value="P:positive regulation of transcription initiation by RNA polymerase II"/>
    <property type="evidence" value="ECO:0007669"/>
    <property type="project" value="InterPro"/>
</dbReference>
<reference evidence="12" key="1">
    <citation type="submission" date="2022-02" db="EMBL/GenBank/DDBJ databases">
        <title>Atlantic sturgeon de novo genome assembly.</title>
        <authorList>
            <person name="Stock M."/>
            <person name="Klopp C."/>
            <person name="Guiguen Y."/>
            <person name="Cabau C."/>
            <person name="Parinello H."/>
            <person name="Santidrian Yebra-Pimentel E."/>
            <person name="Kuhl H."/>
            <person name="Dirks R.P."/>
            <person name="Guessner J."/>
            <person name="Wuertz S."/>
            <person name="Du K."/>
            <person name="Schartl M."/>
        </authorList>
    </citation>
    <scope>NUCLEOTIDE SEQUENCE</scope>
    <source>
        <strain evidence="12">STURGEONOMICS-FGT-2020</strain>
        <tissue evidence="12">Whole blood</tissue>
    </source>
</reference>
<evidence type="ECO:0000313" key="13">
    <source>
        <dbReference type="Proteomes" id="UP001230051"/>
    </source>
</evidence>
<dbReference type="PANTHER" id="PTHR13215">
    <property type="entry name" value="RNA POLYMERASE II TRANSCRIPTIONAL COACTIVATOR"/>
    <property type="match status" value="1"/>
</dbReference>
<dbReference type="SUPFAM" id="SSF54447">
    <property type="entry name" value="ssDNA-binding transcriptional regulator domain"/>
    <property type="match status" value="1"/>
</dbReference>
<comment type="function">
    <text evidence="8">General coactivator that functions cooperatively with TAFs and mediates functional interactions between upstream activators and the general transcriptional machinery. May be involved in stabilizing the multiprotein transcription complex. Binds single-stranded DNA. Also binds, in vitro, non-specifically to double-stranded DNA (ds DNA).</text>
</comment>
<keyword evidence="4" id="KW-0805">Transcription regulation</keyword>
<evidence type="ECO:0000256" key="1">
    <source>
        <dbReference type="ARBA" id="ARBA00004123"/>
    </source>
</evidence>
<feature type="domain" description="Transcriptional coactivator p15 (PC4) C-terminal" evidence="11">
    <location>
        <begin position="76"/>
        <end position="127"/>
    </location>
</feature>
<evidence type="ECO:0000256" key="2">
    <source>
        <dbReference type="ARBA" id="ARBA00009001"/>
    </source>
</evidence>
<keyword evidence="6" id="KW-0804">Transcription</keyword>
<evidence type="ECO:0000256" key="10">
    <source>
        <dbReference type="SAM" id="MobiDB-lite"/>
    </source>
</evidence>
<protein>
    <recommendedName>
        <fullName evidence="3">Activated RNA polymerase II transcriptional coactivator p15</fullName>
    </recommendedName>
    <alternativeName>
        <fullName evidence="9">SUB1 homolog</fullName>
    </alternativeName>
</protein>
<evidence type="ECO:0000256" key="5">
    <source>
        <dbReference type="ARBA" id="ARBA00023125"/>
    </source>
</evidence>
<dbReference type="InterPro" id="IPR003173">
    <property type="entry name" value="PC4_C"/>
</dbReference>
<feature type="compositionally biased region" description="Low complexity" evidence="10">
    <location>
        <begin position="57"/>
        <end position="67"/>
    </location>
</feature>
<evidence type="ECO:0000256" key="4">
    <source>
        <dbReference type="ARBA" id="ARBA00023015"/>
    </source>
</evidence>
<evidence type="ECO:0000259" key="11">
    <source>
        <dbReference type="Pfam" id="PF02229"/>
    </source>
</evidence>
<dbReference type="GO" id="GO:0003713">
    <property type="term" value="F:transcription coactivator activity"/>
    <property type="evidence" value="ECO:0007669"/>
    <property type="project" value="InterPro"/>
</dbReference>
<organism evidence="12 13">
    <name type="scientific">Acipenser oxyrinchus oxyrinchus</name>
    <dbReference type="NCBI Taxonomy" id="40147"/>
    <lineage>
        <taxon>Eukaryota</taxon>
        <taxon>Metazoa</taxon>
        <taxon>Chordata</taxon>
        <taxon>Craniata</taxon>
        <taxon>Vertebrata</taxon>
        <taxon>Euteleostomi</taxon>
        <taxon>Actinopterygii</taxon>
        <taxon>Chondrostei</taxon>
        <taxon>Acipenseriformes</taxon>
        <taxon>Acipenseridae</taxon>
        <taxon>Acipenser</taxon>
    </lineage>
</organism>
<comment type="subcellular location">
    <subcellularLocation>
        <location evidence="1">Nucleus</location>
    </subcellularLocation>
</comment>
<feature type="compositionally biased region" description="Low complexity" evidence="10">
    <location>
        <begin position="7"/>
        <end position="18"/>
    </location>
</feature>
<gene>
    <name evidence="12" type="primary">Sub1</name>
    <name evidence="12" type="ORF">AOXY_G31314</name>
</gene>
<evidence type="ECO:0000256" key="6">
    <source>
        <dbReference type="ARBA" id="ARBA00023163"/>
    </source>
</evidence>
<dbReference type="GO" id="GO:0003677">
    <property type="term" value="F:DNA binding"/>
    <property type="evidence" value="ECO:0007669"/>
    <property type="project" value="UniProtKB-KW"/>
</dbReference>
<keyword evidence="7" id="KW-0539">Nucleus</keyword>
<comment type="similarity">
    <text evidence="2">Belongs to the transcriptional coactivator PC4 family.</text>
</comment>
<evidence type="ECO:0000313" key="12">
    <source>
        <dbReference type="EMBL" id="KAK1152615.1"/>
    </source>
</evidence>
<dbReference type="GO" id="GO:0005634">
    <property type="term" value="C:nucleus"/>
    <property type="evidence" value="ECO:0007669"/>
    <property type="project" value="UniProtKB-SubCell"/>
</dbReference>
<dbReference type="InterPro" id="IPR045125">
    <property type="entry name" value="Sub1/Tcp4-like"/>
</dbReference>
<dbReference type="Pfam" id="PF02229">
    <property type="entry name" value="PC4"/>
    <property type="match status" value="1"/>
</dbReference>
<accession>A0AAD8CL79</accession>
<sequence>MPKSKEIVPSSSGSSSSSDSEENESSPLAPQVQEEERKRKATAAAQPPAVKKRKSGESSSRSNPAPSRRGEEEDMFQIGKLRYVRVSKFRAKVTIDLREFYTDNEGSTKPGRKGIALNLEQWTQLKTLVPEIDAAIRKY</sequence>
<evidence type="ECO:0000256" key="7">
    <source>
        <dbReference type="ARBA" id="ARBA00023242"/>
    </source>
</evidence>